<evidence type="ECO:0000313" key="8">
    <source>
        <dbReference type="Proteomes" id="UP001369736"/>
    </source>
</evidence>
<dbReference type="InterPro" id="IPR000212">
    <property type="entry name" value="DNA_helicase_UvrD/REP"/>
</dbReference>
<dbReference type="InterPro" id="IPR014016">
    <property type="entry name" value="UvrD-like_ATP-bd"/>
</dbReference>
<evidence type="ECO:0000256" key="2">
    <source>
        <dbReference type="ARBA" id="ARBA00022801"/>
    </source>
</evidence>
<dbReference type="EMBL" id="JBBEGM010000004">
    <property type="protein sequence ID" value="MEJ2862152.1"/>
    <property type="molecule type" value="Genomic_DNA"/>
</dbReference>
<evidence type="ECO:0000256" key="1">
    <source>
        <dbReference type="ARBA" id="ARBA00022741"/>
    </source>
</evidence>
<keyword evidence="8" id="KW-1185">Reference proteome</keyword>
<proteinExistence type="predicted"/>
<feature type="domain" description="UvrD-like helicase ATP-binding" evidence="6">
    <location>
        <begin position="7"/>
        <end position="236"/>
    </location>
</feature>
<organism evidence="7 8">
    <name type="scientific">Actinomycetospora flava</name>
    <dbReference type="NCBI Taxonomy" id="3129232"/>
    <lineage>
        <taxon>Bacteria</taxon>
        <taxon>Bacillati</taxon>
        <taxon>Actinomycetota</taxon>
        <taxon>Actinomycetes</taxon>
        <taxon>Pseudonocardiales</taxon>
        <taxon>Pseudonocardiaceae</taxon>
        <taxon>Actinomycetospora</taxon>
    </lineage>
</organism>
<keyword evidence="1 5" id="KW-0547">Nucleotide-binding</keyword>
<dbReference type="PANTHER" id="PTHR11070:SF2">
    <property type="entry name" value="ATP-DEPENDENT DNA HELICASE SRS2"/>
    <property type="match status" value="1"/>
</dbReference>
<dbReference type="PROSITE" id="PS51198">
    <property type="entry name" value="UVRD_HELICASE_ATP_BIND"/>
    <property type="match status" value="1"/>
</dbReference>
<evidence type="ECO:0000256" key="5">
    <source>
        <dbReference type="PROSITE-ProRule" id="PRU00560"/>
    </source>
</evidence>
<dbReference type="SUPFAM" id="SSF52540">
    <property type="entry name" value="P-loop containing nucleoside triphosphate hydrolases"/>
    <property type="match status" value="1"/>
</dbReference>
<reference evidence="7 8" key="1">
    <citation type="submission" date="2024-03" db="EMBL/GenBank/DDBJ databases">
        <title>Actinomycetospora sp. OC33-EN07, a novel actinomycete isolated from wild orchid (Aerides multiflora).</title>
        <authorList>
            <person name="Suriyachadkun C."/>
        </authorList>
    </citation>
    <scope>NUCLEOTIDE SEQUENCE [LARGE SCALE GENOMIC DNA]</scope>
    <source>
        <strain evidence="7 8">OC33-EN07</strain>
    </source>
</reference>
<sequence>MSSQPPFQPTPEQRDICESDAPTLLVLGGAGTGKTVTAAAAARAHLLLRDGVAEPGTALERVLFLTFSRTAVSQILKRSKGILGDVVHRVDISTFHGLAWQLVRDFGRYNGHGRYPSLRGEAESKLFRADPAVLSYDDLLPEALKILTVPLIGTLTRRRWSLVICDEFQDTDDQQWMLLENLTEAANRLLLLGDPNQMIYDSFLGWKGVGPRRLTAAQARPGAQQIALPLGSHRDPTQLMPTIGEAARVRNFAHPAFAHAIRQGRLRIVPGVDSEPAADDVCQAMEASRRDGAHSFGIFVHGNEPTATLSAALTERGIDHVAVGLSESYGEALKAIIAMLRFASGRSEWDEVLVRLAVFYTSTVRSKQAPQLAFAIGTDRTQGLLERRLADLRTELSAATDLDAAVGIAAKSWTELDLRRGTRSWRRASAEVGRLITAAGGETSGLDAVQREVDGIRASSFTEADAGDKSPVQVMNLHQTKGREADAIIAVFRASDYFGKEQEPFASASRLLYVVLTRARQQVTLLLPTAPHPLVAPLALLVK</sequence>
<evidence type="ECO:0000259" key="6">
    <source>
        <dbReference type="PROSITE" id="PS51198"/>
    </source>
</evidence>
<dbReference type="RefSeq" id="WP_337703526.1">
    <property type="nucleotide sequence ID" value="NZ_JBBEGM010000004.1"/>
</dbReference>
<accession>A0ABU8M520</accession>
<gene>
    <name evidence="7" type="ORF">WCD58_13350</name>
</gene>
<dbReference type="InterPro" id="IPR027417">
    <property type="entry name" value="P-loop_NTPase"/>
</dbReference>
<dbReference type="Proteomes" id="UP001369736">
    <property type="component" value="Unassembled WGS sequence"/>
</dbReference>
<evidence type="ECO:0000256" key="3">
    <source>
        <dbReference type="ARBA" id="ARBA00022806"/>
    </source>
</evidence>
<dbReference type="Pfam" id="PF13245">
    <property type="entry name" value="AAA_19"/>
    <property type="match status" value="1"/>
</dbReference>
<dbReference type="PANTHER" id="PTHR11070">
    <property type="entry name" value="UVRD / RECB / PCRA DNA HELICASE FAMILY MEMBER"/>
    <property type="match status" value="1"/>
</dbReference>
<feature type="binding site" evidence="5">
    <location>
        <begin position="28"/>
        <end position="35"/>
    </location>
    <ligand>
        <name>ATP</name>
        <dbReference type="ChEBI" id="CHEBI:30616"/>
    </ligand>
</feature>
<name>A0ABU8M520_9PSEU</name>
<keyword evidence="3 5" id="KW-0347">Helicase</keyword>
<evidence type="ECO:0000256" key="4">
    <source>
        <dbReference type="ARBA" id="ARBA00022840"/>
    </source>
</evidence>
<keyword evidence="2 5" id="KW-0378">Hydrolase</keyword>
<dbReference type="Gene3D" id="3.40.50.300">
    <property type="entry name" value="P-loop containing nucleotide triphosphate hydrolases"/>
    <property type="match status" value="2"/>
</dbReference>
<evidence type="ECO:0000313" key="7">
    <source>
        <dbReference type="EMBL" id="MEJ2862152.1"/>
    </source>
</evidence>
<comment type="caution">
    <text evidence="7">The sequence shown here is derived from an EMBL/GenBank/DDBJ whole genome shotgun (WGS) entry which is preliminary data.</text>
</comment>
<protein>
    <submittedName>
        <fullName evidence="7">UvrD-helicase domain-containing protein</fullName>
    </submittedName>
</protein>
<keyword evidence="4 5" id="KW-0067">ATP-binding</keyword>